<dbReference type="AlphaFoldDB" id="A0A8J5TI85"/>
<proteinExistence type="inferred from homology"/>
<comment type="caution">
    <text evidence="7">The sequence shown here is derived from an EMBL/GenBank/DDBJ whole genome shotgun (WGS) entry which is preliminary data.</text>
</comment>
<keyword evidence="8" id="KW-1185">Reference proteome</keyword>
<dbReference type="PANTHER" id="PTHR11361:SF20">
    <property type="entry name" value="MUTS PROTEIN HOMOLOG 5"/>
    <property type="match status" value="1"/>
</dbReference>
<dbReference type="PANTHER" id="PTHR11361">
    <property type="entry name" value="DNA MISMATCH REPAIR PROTEIN MUTS FAMILY MEMBER"/>
    <property type="match status" value="1"/>
</dbReference>
<accession>A0A8J5TI85</accession>
<dbReference type="EMBL" id="JAHLQT010010583">
    <property type="protein sequence ID" value="KAG7172563.1"/>
    <property type="molecule type" value="Genomic_DNA"/>
</dbReference>
<dbReference type="InterPro" id="IPR045076">
    <property type="entry name" value="MutS"/>
</dbReference>
<dbReference type="GO" id="GO:0005634">
    <property type="term" value="C:nucleus"/>
    <property type="evidence" value="ECO:0007669"/>
    <property type="project" value="TreeGrafter"/>
</dbReference>
<feature type="non-terminal residue" evidence="7">
    <location>
        <position position="1"/>
    </location>
</feature>
<feature type="domain" description="DNA mismatch repair proteins mutS family" evidence="6">
    <location>
        <begin position="171"/>
        <end position="362"/>
    </location>
</feature>
<evidence type="ECO:0000256" key="1">
    <source>
        <dbReference type="ARBA" id="ARBA00006271"/>
    </source>
</evidence>
<dbReference type="SUPFAM" id="SSF48334">
    <property type="entry name" value="DNA repair protein MutS, domain III"/>
    <property type="match status" value="1"/>
</dbReference>
<dbReference type="GO" id="GO:0140664">
    <property type="term" value="F:ATP-dependent DNA damage sensor activity"/>
    <property type="evidence" value="ECO:0007669"/>
    <property type="project" value="InterPro"/>
</dbReference>
<dbReference type="GO" id="GO:0030983">
    <property type="term" value="F:mismatched DNA binding"/>
    <property type="evidence" value="ECO:0007669"/>
    <property type="project" value="InterPro"/>
</dbReference>
<dbReference type="SMART" id="SM00534">
    <property type="entry name" value="MUTSac"/>
    <property type="match status" value="1"/>
</dbReference>
<dbReference type="InterPro" id="IPR036187">
    <property type="entry name" value="DNA_mismatch_repair_MutS_sf"/>
</dbReference>
<gene>
    <name evidence="7" type="primary">Msh5-L</name>
    <name evidence="7" type="ORF">Hamer_G020121</name>
</gene>
<reference evidence="7" key="1">
    <citation type="journal article" date="2021" name="Sci. Adv.">
        <title>The American lobster genome reveals insights on longevity, neural, and immune adaptations.</title>
        <authorList>
            <person name="Polinski J.M."/>
            <person name="Zimin A.V."/>
            <person name="Clark K.F."/>
            <person name="Kohn A.B."/>
            <person name="Sadowski N."/>
            <person name="Timp W."/>
            <person name="Ptitsyn A."/>
            <person name="Khanna P."/>
            <person name="Romanova D.Y."/>
            <person name="Williams P."/>
            <person name="Greenwood S.J."/>
            <person name="Moroz L.L."/>
            <person name="Walt D.R."/>
            <person name="Bodnar A.G."/>
        </authorList>
    </citation>
    <scope>NUCLEOTIDE SEQUENCE</scope>
    <source>
        <strain evidence="7">GMGI-L3</strain>
    </source>
</reference>
<evidence type="ECO:0000256" key="3">
    <source>
        <dbReference type="ARBA" id="ARBA00022840"/>
    </source>
</evidence>
<keyword evidence="2" id="KW-0547">Nucleotide-binding</keyword>
<keyword evidence="4" id="KW-0238">DNA-binding</keyword>
<dbReference type="Gene3D" id="3.40.50.300">
    <property type="entry name" value="P-loop containing nucleotide triphosphate hydrolases"/>
    <property type="match status" value="1"/>
</dbReference>
<feature type="region of interest" description="Disordered" evidence="5">
    <location>
        <begin position="281"/>
        <end position="344"/>
    </location>
</feature>
<dbReference type="GO" id="GO:0006298">
    <property type="term" value="P:mismatch repair"/>
    <property type="evidence" value="ECO:0007669"/>
    <property type="project" value="InterPro"/>
</dbReference>
<keyword evidence="3" id="KW-0067">ATP-binding</keyword>
<feature type="compositionally biased region" description="Basic and acidic residues" evidence="5">
    <location>
        <begin position="306"/>
        <end position="338"/>
    </location>
</feature>
<name>A0A8J5TI85_HOMAM</name>
<sequence length="369" mass="41004">MRRVAEVELIHLPEEVESCCIIYLPHVGYLLAFPPSPSLDQTLNAQDYHLPGLEFMFKTADMVLYKSQTCLELDRELGDIQVEIANHETRIMMRLVEVLLQQAQQFLALLHHILMLDCLLAFSVVSRECGWVRPELTEEPVLEIEEARHPLYELCTPTFVANPVRSGRPHQCITLVTGPNASGKTVGVLAILAQVGCWVPASRARLRPLEAIIAVTQTTPPVTSALSTFMLDLTRMCTALARATQFSLVIIDEFGAATYENDGAALLTACLDHWCKQALPGHTPNNNRLSREREAGKGTRNSGSRRKGDEDSSRRSSRSERGEGSSRSRGSDEGRDEGPAVQEAPPHVFVSTHLLQVYDHLLYPEAVRC</sequence>
<evidence type="ECO:0000313" key="8">
    <source>
        <dbReference type="Proteomes" id="UP000747542"/>
    </source>
</evidence>
<dbReference type="InterPro" id="IPR000432">
    <property type="entry name" value="DNA_mismatch_repair_MutS_C"/>
</dbReference>
<evidence type="ECO:0000256" key="2">
    <source>
        <dbReference type="ARBA" id="ARBA00022741"/>
    </source>
</evidence>
<evidence type="ECO:0000256" key="4">
    <source>
        <dbReference type="ARBA" id="ARBA00023125"/>
    </source>
</evidence>
<dbReference type="InterPro" id="IPR027417">
    <property type="entry name" value="P-loop_NTPase"/>
</dbReference>
<evidence type="ECO:0000256" key="5">
    <source>
        <dbReference type="SAM" id="MobiDB-lite"/>
    </source>
</evidence>
<organism evidence="7 8">
    <name type="scientific">Homarus americanus</name>
    <name type="common">American lobster</name>
    <dbReference type="NCBI Taxonomy" id="6706"/>
    <lineage>
        <taxon>Eukaryota</taxon>
        <taxon>Metazoa</taxon>
        <taxon>Ecdysozoa</taxon>
        <taxon>Arthropoda</taxon>
        <taxon>Crustacea</taxon>
        <taxon>Multicrustacea</taxon>
        <taxon>Malacostraca</taxon>
        <taxon>Eumalacostraca</taxon>
        <taxon>Eucarida</taxon>
        <taxon>Decapoda</taxon>
        <taxon>Pleocyemata</taxon>
        <taxon>Astacidea</taxon>
        <taxon>Nephropoidea</taxon>
        <taxon>Nephropidae</taxon>
        <taxon>Homarus</taxon>
    </lineage>
</organism>
<evidence type="ECO:0000259" key="6">
    <source>
        <dbReference type="SMART" id="SM00534"/>
    </source>
</evidence>
<protein>
    <submittedName>
        <fullName evidence="7">MutS protein 5-like</fullName>
    </submittedName>
</protein>
<dbReference type="GO" id="GO:0005524">
    <property type="term" value="F:ATP binding"/>
    <property type="evidence" value="ECO:0007669"/>
    <property type="project" value="UniProtKB-KW"/>
</dbReference>
<comment type="similarity">
    <text evidence="1">Belongs to the DNA mismatch repair MutS family.</text>
</comment>
<evidence type="ECO:0000313" key="7">
    <source>
        <dbReference type="EMBL" id="KAG7172563.1"/>
    </source>
</evidence>
<dbReference type="Pfam" id="PF00488">
    <property type="entry name" value="MutS_V"/>
    <property type="match status" value="1"/>
</dbReference>
<dbReference type="GO" id="GO:0051026">
    <property type="term" value="P:chiasma assembly"/>
    <property type="evidence" value="ECO:0007669"/>
    <property type="project" value="TreeGrafter"/>
</dbReference>
<dbReference type="SUPFAM" id="SSF52540">
    <property type="entry name" value="P-loop containing nucleoside triphosphate hydrolases"/>
    <property type="match status" value="1"/>
</dbReference>
<dbReference type="Proteomes" id="UP000747542">
    <property type="component" value="Unassembled WGS sequence"/>
</dbReference>